<accession>A0ABN6NDQ8</accession>
<dbReference type="Proteomes" id="UP001162734">
    <property type="component" value="Chromosome"/>
</dbReference>
<protein>
    <submittedName>
        <fullName evidence="10">Transporter</fullName>
    </submittedName>
</protein>
<evidence type="ECO:0000256" key="6">
    <source>
        <dbReference type="ARBA" id="ARBA00023136"/>
    </source>
</evidence>
<keyword evidence="7" id="KW-0998">Cell outer membrane</keyword>
<dbReference type="InterPro" id="IPR051906">
    <property type="entry name" value="TolC-like"/>
</dbReference>
<proteinExistence type="inferred from homology"/>
<keyword evidence="3" id="KW-0813">Transport</keyword>
<evidence type="ECO:0000256" key="9">
    <source>
        <dbReference type="SAM" id="MobiDB-lite"/>
    </source>
</evidence>
<evidence type="ECO:0000256" key="1">
    <source>
        <dbReference type="ARBA" id="ARBA00004442"/>
    </source>
</evidence>
<feature type="compositionally biased region" description="Low complexity" evidence="9">
    <location>
        <begin position="111"/>
        <end position="133"/>
    </location>
</feature>
<keyword evidence="5" id="KW-0812">Transmembrane</keyword>
<evidence type="ECO:0000256" key="7">
    <source>
        <dbReference type="ARBA" id="ARBA00023237"/>
    </source>
</evidence>
<feature type="region of interest" description="Disordered" evidence="9">
    <location>
        <begin position="111"/>
        <end position="142"/>
    </location>
</feature>
<dbReference type="EMBL" id="AP025592">
    <property type="protein sequence ID" value="BDG10177.1"/>
    <property type="molecule type" value="Genomic_DNA"/>
</dbReference>
<keyword evidence="8" id="KW-0175">Coiled coil</keyword>
<keyword evidence="4" id="KW-1134">Transmembrane beta strand</keyword>
<dbReference type="InterPro" id="IPR003423">
    <property type="entry name" value="OMP_efflux"/>
</dbReference>
<dbReference type="Gene3D" id="1.20.1600.10">
    <property type="entry name" value="Outer membrane efflux proteins (OEP)"/>
    <property type="match status" value="1"/>
</dbReference>
<organism evidence="10 11">
    <name type="scientific">Anaeromyxobacter paludicola</name>
    <dbReference type="NCBI Taxonomy" id="2918171"/>
    <lineage>
        <taxon>Bacteria</taxon>
        <taxon>Pseudomonadati</taxon>
        <taxon>Myxococcota</taxon>
        <taxon>Myxococcia</taxon>
        <taxon>Myxococcales</taxon>
        <taxon>Cystobacterineae</taxon>
        <taxon>Anaeromyxobacteraceae</taxon>
        <taxon>Anaeromyxobacter</taxon>
    </lineage>
</organism>
<sequence length="491" mass="52344">MTGLTLALALAAAQPQPLPPPSAPAAQPQPLTTSAPAAGPVLPLDEALRQAQARNLDLKAAQARLEQSNQLSAKAWSGYLPQLSAAATYTHNNVEAAIQLPTGYYVRDAAGGAVPPGTTTTQPPAYDPASPASPTNPPGGPTTLLLYPSGYETAVVQKQDQLNAQLQLTQALFAPAVWYAVKTARTGEELSASTVEAARRDILFGAAQLYYGAASLKQAVAVQERILATNRDHERDARARYEAGTVPKITLLRAEIDRARSEQDLKRAQSSYAQARISLATLLDRKDTAFEVELPPEPATAAGDLEARALSERPDVRAARQTVTLDAQQRDALYTGYLPALGAFGHYRWSNASGFTGLDTSWDLGLSLSWNLFDGGLREANLREARARLAEAEATRASTEAKAVDEVQRARLDLDSAVANRAKADEQLALARENHRLVEVNFRAGAATYVEVSDAVSALVSAELGRVNEGLNADLAALRLQKAAGLFNPVK</sequence>
<evidence type="ECO:0000256" key="4">
    <source>
        <dbReference type="ARBA" id="ARBA00022452"/>
    </source>
</evidence>
<evidence type="ECO:0000256" key="2">
    <source>
        <dbReference type="ARBA" id="ARBA00007613"/>
    </source>
</evidence>
<reference evidence="11" key="1">
    <citation type="journal article" date="2022" name="Int. J. Syst. Evol. Microbiol.">
        <title>Anaeromyxobacter oryzae sp. nov., Anaeromyxobacter diazotrophicus sp. nov. and Anaeromyxobacter paludicola sp. nov., isolated from paddy soils.</title>
        <authorList>
            <person name="Itoh H."/>
            <person name="Xu Z."/>
            <person name="Mise K."/>
            <person name="Masuda Y."/>
            <person name="Ushijima N."/>
            <person name="Hayakawa C."/>
            <person name="Shiratori Y."/>
            <person name="Senoo K."/>
        </authorList>
    </citation>
    <scope>NUCLEOTIDE SEQUENCE [LARGE SCALE GENOMIC DNA]</scope>
    <source>
        <strain evidence="11">Red630</strain>
    </source>
</reference>
<evidence type="ECO:0000256" key="3">
    <source>
        <dbReference type="ARBA" id="ARBA00022448"/>
    </source>
</evidence>
<dbReference type="SUPFAM" id="SSF56954">
    <property type="entry name" value="Outer membrane efflux proteins (OEP)"/>
    <property type="match status" value="1"/>
</dbReference>
<dbReference type="PANTHER" id="PTHR30026">
    <property type="entry name" value="OUTER MEMBRANE PROTEIN TOLC"/>
    <property type="match status" value="1"/>
</dbReference>
<gene>
    <name evidence="10" type="ORF">AMPC_32900</name>
</gene>
<evidence type="ECO:0000256" key="8">
    <source>
        <dbReference type="SAM" id="Coils"/>
    </source>
</evidence>
<evidence type="ECO:0000256" key="5">
    <source>
        <dbReference type="ARBA" id="ARBA00022692"/>
    </source>
</evidence>
<dbReference type="RefSeq" id="WP_248342570.1">
    <property type="nucleotide sequence ID" value="NZ_AP025592.1"/>
</dbReference>
<evidence type="ECO:0000313" key="10">
    <source>
        <dbReference type="EMBL" id="BDG10177.1"/>
    </source>
</evidence>
<feature type="compositionally biased region" description="Low complexity" evidence="9">
    <location>
        <begin position="24"/>
        <end position="38"/>
    </location>
</feature>
<comment type="similarity">
    <text evidence="2">Belongs to the outer membrane factor (OMF) (TC 1.B.17) family.</text>
</comment>
<keyword evidence="11" id="KW-1185">Reference proteome</keyword>
<feature type="region of interest" description="Disordered" evidence="9">
    <location>
        <begin position="13"/>
        <end position="40"/>
    </location>
</feature>
<comment type="subcellular location">
    <subcellularLocation>
        <location evidence="1">Cell outer membrane</location>
    </subcellularLocation>
</comment>
<evidence type="ECO:0000313" key="11">
    <source>
        <dbReference type="Proteomes" id="UP001162734"/>
    </source>
</evidence>
<dbReference type="PANTHER" id="PTHR30026:SF20">
    <property type="entry name" value="OUTER MEMBRANE PROTEIN TOLC"/>
    <property type="match status" value="1"/>
</dbReference>
<name>A0ABN6NDQ8_9BACT</name>
<feature type="coiled-coil region" evidence="8">
    <location>
        <begin position="382"/>
        <end position="434"/>
    </location>
</feature>
<keyword evidence="6" id="KW-0472">Membrane</keyword>
<dbReference type="Pfam" id="PF02321">
    <property type="entry name" value="OEP"/>
    <property type="match status" value="2"/>
</dbReference>